<dbReference type="PROSITE" id="PS00798">
    <property type="entry name" value="ALDOKETO_REDUCTASE_1"/>
    <property type="match status" value="1"/>
</dbReference>
<keyword evidence="3" id="KW-0560">Oxidoreductase</keyword>
<reference evidence="8 9" key="1">
    <citation type="journal article" date="2019" name="Sci. Rep.">
        <title>Nanopore sequencing improves the draft genome of the human pathogenic amoeba Naegleria fowleri.</title>
        <authorList>
            <person name="Liechti N."/>
            <person name="Schurch N."/>
            <person name="Bruggmann R."/>
            <person name="Wittwer M."/>
        </authorList>
    </citation>
    <scope>NUCLEOTIDE SEQUENCE [LARGE SCALE GENOMIC DNA]</scope>
    <source>
        <strain evidence="8 9">ATCC 30894</strain>
    </source>
</reference>
<dbReference type="GO" id="GO:0016491">
    <property type="term" value="F:oxidoreductase activity"/>
    <property type="evidence" value="ECO:0007669"/>
    <property type="project" value="UniProtKB-KW"/>
</dbReference>
<feature type="binding site" evidence="5">
    <location>
        <position position="117"/>
    </location>
    <ligand>
        <name>substrate</name>
    </ligand>
</feature>
<dbReference type="InterPro" id="IPR018170">
    <property type="entry name" value="Aldo/ket_reductase_CS"/>
</dbReference>
<keyword evidence="2" id="KW-0521">NADP</keyword>
<dbReference type="PROSITE" id="PS00062">
    <property type="entry name" value="ALDOKETO_REDUCTASE_2"/>
    <property type="match status" value="1"/>
</dbReference>
<dbReference type="InterPro" id="IPR020471">
    <property type="entry name" value="AKR"/>
</dbReference>
<gene>
    <name evidence="8" type="ORF">FDP41_013560</name>
</gene>
<dbReference type="VEuPathDB" id="AmoebaDB:FDP41_013560"/>
<organism evidence="8 9">
    <name type="scientific">Naegleria fowleri</name>
    <name type="common">Brain eating amoeba</name>
    <dbReference type="NCBI Taxonomy" id="5763"/>
    <lineage>
        <taxon>Eukaryota</taxon>
        <taxon>Discoba</taxon>
        <taxon>Heterolobosea</taxon>
        <taxon>Tetramitia</taxon>
        <taxon>Eutetramitia</taxon>
        <taxon>Vahlkampfiidae</taxon>
        <taxon>Naegleria</taxon>
    </lineage>
</organism>
<sequence length="314" mass="36101">MINNNNKTFITLNNGTTMPLLGLGTWLTKPGEAEHAIRTALENGYRHIDAAAIYRNEKEIGNTLDALINQEHKFKREDIYVTSKLWNTFHAKEHVRKACLQTLKDLKLDYLDMYLIHWPLPFAYVGDDIQKDENCFPKDENGKIRIASVPLRETWEEMEKLVQDGLVKSIGVSNFDLGLIYDLLTYAKIKPACNQVECHPFLAQNNLIKGQKDIALVAYSPLGHMYEGSPAHHSKIKEIAEKHNKTPAQILLRWNIQRGCVVIPKSTNEQRIIENGKVFDFELDSEEMEAINDLQKEKTVRTCDPVTFWDLPLW</sequence>
<feature type="domain" description="NADP-dependent oxidoreductase" evidence="7">
    <location>
        <begin position="21"/>
        <end position="294"/>
    </location>
</feature>
<dbReference type="RefSeq" id="XP_044565059.1">
    <property type="nucleotide sequence ID" value="XM_044704204.1"/>
</dbReference>
<evidence type="ECO:0000256" key="3">
    <source>
        <dbReference type="ARBA" id="ARBA00023002"/>
    </source>
</evidence>
<comment type="caution">
    <text evidence="8">The sequence shown here is derived from an EMBL/GenBank/DDBJ whole genome shotgun (WGS) entry which is preliminary data.</text>
</comment>
<dbReference type="AlphaFoldDB" id="A0A6A5BYA4"/>
<dbReference type="OrthoDB" id="416253at2759"/>
<dbReference type="Pfam" id="PF00248">
    <property type="entry name" value="Aldo_ket_red"/>
    <property type="match status" value="1"/>
</dbReference>
<feature type="site" description="Lowers pKa of active site Tyr" evidence="6">
    <location>
        <position position="84"/>
    </location>
</feature>
<dbReference type="OMA" id="LWNSQHH"/>
<accession>A0A6A5BYA4</accession>
<dbReference type="PROSITE" id="PS00063">
    <property type="entry name" value="ALDOKETO_REDUCTASE_3"/>
    <property type="match status" value="1"/>
</dbReference>
<dbReference type="EMBL" id="VFQX01000019">
    <property type="protein sequence ID" value="KAF0980346.1"/>
    <property type="molecule type" value="Genomic_DNA"/>
</dbReference>
<feature type="active site" description="Proton donor" evidence="4">
    <location>
        <position position="54"/>
    </location>
</feature>
<protein>
    <recommendedName>
        <fullName evidence="7">NADP-dependent oxidoreductase domain-containing protein</fullName>
    </recommendedName>
</protein>
<evidence type="ECO:0000256" key="2">
    <source>
        <dbReference type="ARBA" id="ARBA00022857"/>
    </source>
</evidence>
<dbReference type="FunFam" id="3.20.20.100:FF:000006">
    <property type="entry name" value="Aldo-keto reductase family 1 member A1"/>
    <property type="match status" value="1"/>
</dbReference>
<dbReference type="VEuPathDB" id="AmoebaDB:NfTy_028050"/>
<evidence type="ECO:0000313" key="8">
    <source>
        <dbReference type="EMBL" id="KAF0980346.1"/>
    </source>
</evidence>
<evidence type="ECO:0000313" key="9">
    <source>
        <dbReference type="Proteomes" id="UP000444721"/>
    </source>
</evidence>
<keyword evidence="9" id="KW-1185">Reference proteome</keyword>
<name>A0A6A5BYA4_NAEFO</name>
<dbReference type="Gene3D" id="3.20.20.100">
    <property type="entry name" value="NADP-dependent oxidoreductase domain"/>
    <property type="match status" value="1"/>
</dbReference>
<proteinExistence type="inferred from homology"/>
<comment type="similarity">
    <text evidence="1">Belongs to the aldo/keto reductase family.</text>
</comment>
<dbReference type="InterPro" id="IPR023210">
    <property type="entry name" value="NADP_OxRdtase_dom"/>
</dbReference>
<dbReference type="Proteomes" id="UP000444721">
    <property type="component" value="Unassembled WGS sequence"/>
</dbReference>
<dbReference type="PANTHER" id="PTHR11732">
    <property type="entry name" value="ALDO/KETO REDUCTASE"/>
    <property type="match status" value="1"/>
</dbReference>
<dbReference type="PIRSF" id="PIRSF000097">
    <property type="entry name" value="AKR"/>
    <property type="match status" value="1"/>
</dbReference>
<dbReference type="CDD" id="cd19071">
    <property type="entry name" value="AKR_AKR1-5-like"/>
    <property type="match status" value="1"/>
</dbReference>
<evidence type="ECO:0000256" key="4">
    <source>
        <dbReference type="PIRSR" id="PIRSR000097-1"/>
    </source>
</evidence>
<dbReference type="PRINTS" id="PR00069">
    <property type="entry name" value="ALDKETRDTASE"/>
</dbReference>
<dbReference type="InterPro" id="IPR036812">
    <property type="entry name" value="NAD(P)_OxRdtase_dom_sf"/>
</dbReference>
<evidence type="ECO:0000256" key="5">
    <source>
        <dbReference type="PIRSR" id="PIRSR000097-2"/>
    </source>
</evidence>
<dbReference type="SUPFAM" id="SSF51430">
    <property type="entry name" value="NAD(P)-linked oxidoreductase"/>
    <property type="match status" value="1"/>
</dbReference>
<dbReference type="GeneID" id="68120775"/>
<evidence type="ECO:0000256" key="1">
    <source>
        <dbReference type="ARBA" id="ARBA00007905"/>
    </source>
</evidence>
<evidence type="ECO:0000259" key="7">
    <source>
        <dbReference type="Pfam" id="PF00248"/>
    </source>
</evidence>
<evidence type="ECO:0000256" key="6">
    <source>
        <dbReference type="PIRSR" id="PIRSR000097-3"/>
    </source>
</evidence>
<dbReference type="VEuPathDB" id="AmoebaDB:NF0019910"/>